<sequence length="62" mass="6962">SGTAEVELKKGNKIKVTLDDAFMENCDEETLWLDYKNITKVVEVGSKVYIDDGLISLQVLEI</sequence>
<comment type="cofactor">
    <cofactor evidence="1">
        <name>K(+)</name>
        <dbReference type="ChEBI" id="CHEBI:29103"/>
    </cofactor>
</comment>
<comment type="caution">
    <text evidence="5">The sequence shown here is derived from an EMBL/GenBank/DDBJ whole genome shotgun (WGS) entry which is preliminary data.</text>
</comment>
<dbReference type="InterPro" id="IPR015793">
    <property type="entry name" value="Pyrv_Knase_brl"/>
</dbReference>
<reference evidence="5 6" key="1">
    <citation type="submission" date="2024-05" db="EMBL/GenBank/DDBJ databases">
        <title>Genome sequencing and assembly of Indian major carp, Cirrhinus mrigala (Hamilton, 1822).</title>
        <authorList>
            <person name="Mohindra V."/>
            <person name="Chowdhury L.M."/>
            <person name="Lal K."/>
            <person name="Jena J.K."/>
        </authorList>
    </citation>
    <scope>NUCLEOTIDE SEQUENCE [LARGE SCALE GENOMIC DNA]</scope>
    <source>
        <strain evidence="5">CM1030</strain>
        <tissue evidence="5">Blood</tissue>
    </source>
</reference>
<keyword evidence="2" id="KW-0808">Transferase</keyword>
<dbReference type="GO" id="GO:0016740">
    <property type="term" value="F:transferase activity"/>
    <property type="evidence" value="ECO:0007669"/>
    <property type="project" value="UniProtKB-KW"/>
</dbReference>
<dbReference type="GO" id="GO:0046872">
    <property type="term" value="F:metal ion binding"/>
    <property type="evidence" value="ECO:0007669"/>
    <property type="project" value="UniProtKB-KW"/>
</dbReference>
<feature type="non-terminal residue" evidence="5">
    <location>
        <position position="62"/>
    </location>
</feature>
<dbReference type="InterPro" id="IPR011037">
    <property type="entry name" value="Pyrv_Knase-like_insert_dom_sf"/>
</dbReference>
<dbReference type="InterPro" id="IPR015806">
    <property type="entry name" value="Pyrv_Knase_insert_dom_sf"/>
</dbReference>
<dbReference type="InterPro" id="IPR001697">
    <property type="entry name" value="Pyr_Knase"/>
</dbReference>
<dbReference type="EMBL" id="JAMKFB020000018">
    <property type="protein sequence ID" value="KAL0167459.1"/>
    <property type="molecule type" value="Genomic_DNA"/>
</dbReference>
<organism evidence="5 6">
    <name type="scientific">Cirrhinus mrigala</name>
    <name type="common">Mrigala</name>
    <dbReference type="NCBI Taxonomy" id="683832"/>
    <lineage>
        <taxon>Eukaryota</taxon>
        <taxon>Metazoa</taxon>
        <taxon>Chordata</taxon>
        <taxon>Craniata</taxon>
        <taxon>Vertebrata</taxon>
        <taxon>Euteleostomi</taxon>
        <taxon>Actinopterygii</taxon>
        <taxon>Neopterygii</taxon>
        <taxon>Teleostei</taxon>
        <taxon>Ostariophysi</taxon>
        <taxon>Cypriniformes</taxon>
        <taxon>Cyprinidae</taxon>
        <taxon>Labeoninae</taxon>
        <taxon>Labeonini</taxon>
        <taxon>Cirrhinus</taxon>
    </lineage>
</organism>
<evidence type="ECO:0000256" key="3">
    <source>
        <dbReference type="ARBA" id="ARBA00022723"/>
    </source>
</evidence>
<dbReference type="SUPFAM" id="SSF50800">
    <property type="entry name" value="PK beta-barrel domain-like"/>
    <property type="match status" value="1"/>
</dbReference>
<evidence type="ECO:0000259" key="4">
    <source>
        <dbReference type="Pfam" id="PF00224"/>
    </source>
</evidence>
<name>A0ABD0P020_CIRMR</name>
<dbReference type="Gene3D" id="2.40.33.10">
    <property type="entry name" value="PK beta-barrel domain-like"/>
    <property type="match status" value="1"/>
</dbReference>
<evidence type="ECO:0000313" key="5">
    <source>
        <dbReference type="EMBL" id="KAL0167459.1"/>
    </source>
</evidence>
<dbReference type="AlphaFoldDB" id="A0ABD0P020"/>
<keyword evidence="3" id="KW-0479">Metal-binding</keyword>
<keyword evidence="6" id="KW-1185">Reference proteome</keyword>
<protein>
    <recommendedName>
        <fullName evidence="4">Pyruvate kinase barrel domain-containing protein</fullName>
    </recommendedName>
</protein>
<evidence type="ECO:0000256" key="1">
    <source>
        <dbReference type="ARBA" id="ARBA00001958"/>
    </source>
</evidence>
<dbReference type="Pfam" id="PF00224">
    <property type="entry name" value="PK"/>
    <property type="match status" value="1"/>
</dbReference>
<gene>
    <name evidence="5" type="ORF">M9458_035681</name>
</gene>
<proteinExistence type="predicted"/>
<dbReference type="Proteomes" id="UP001529510">
    <property type="component" value="Unassembled WGS sequence"/>
</dbReference>
<feature type="domain" description="Pyruvate kinase barrel" evidence="4">
    <location>
        <begin position="2"/>
        <end position="61"/>
    </location>
</feature>
<feature type="non-terminal residue" evidence="5">
    <location>
        <position position="1"/>
    </location>
</feature>
<accession>A0ABD0P020</accession>
<dbReference type="FunFam" id="2.40.33.10:FF:000023">
    <property type="entry name" value="Pyruvate kinase PKM"/>
    <property type="match status" value="1"/>
</dbReference>
<evidence type="ECO:0000256" key="2">
    <source>
        <dbReference type="ARBA" id="ARBA00022679"/>
    </source>
</evidence>
<dbReference type="PANTHER" id="PTHR11817">
    <property type="entry name" value="PYRUVATE KINASE"/>
    <property type="match status" value="1"/>
</dbReference>
<evidence type="ECO:0000313" key="6">
    <source>
        <dbReference type="Proteomes" id="UP001529510"/>
    </source>
</evidence>